<dbReference type="SUPFAM" id="SSF51338">
    <property type="entry name" value="Composite domain of metallo-dependent hydrolases"/>
    <property type="match status" value="1"/>
</dbReference>
<dbReference type="InterPro" id="IPR032466">
    <property type="entry name" value="Metal_Hydrolase"/>
</dbReference>
<protein>
    <submittedName>
        <fullName evidence="3">Amidohydrolase</fullName>
    </submittedName>
</protein>
<dbReference type="OrthoDB" id="1393708at2"/>
<feature type="domain" description="Amidohydrolase-related" evidence="2">
    <location>
        <begin position="317"/>
        <end position="476"/>
    </location>
</feature>
<reference evidence="3 4" key="1">
    <citation type="submission" date="2017-10" db="EMBL/GenBank/DDBJ databases">
        <title>Draft genome of Longibacter Salinarum.</title>
        <authorList>
            <person name="Goh K.M."/>
            <person name="Shamsir M.S."/>
            <person name="Lim S.W."/>
        </authorList>
    </citation>
    <scope>NUCLEOTIDE SEQUENCE [LARGE SCALE GENOMIC DNA]</scope>
    <source>
        <strain evidence="3 4">KCTC 52045</strain>
    </source>
</reference>
<dbReference type="InterPro" id="IPR051781">
    <property type="entry name" value="Metallo-dep_Hydrolase"/>
</dbReference>
<dbReference type="SUPFAM" id="SSF51556">
    <property type="entry name" value="Metallo-dependent hydrolases"/>
    <property type="match status" value="1"/>
</dbReference>
<dbReference type="GO" id="GO:0016810">
    <property type="term" value="F:hydrolase activity, acting on carbon-nitrogen (but not peptide) bonds"/>
    <property type="evidence" value="ECO:0007669"/>
    <property type="project" value="InterPro"/>
</dbReference>
<dbReference type="AlphaFoldDB" id="A0A2A8D1S0"/>
<dbReference type="InterPro" id="IPR006680">
    <property type="entry name" value="Amidohydro-rel"/>
</dbReference>
<comment type="caution">
    <text evidence="3">The sequence shown here is derived from an EMBL/GenBank/DDBJ whole genome shotgun (WGS) entry which is preliminary data.</text>
</comment>
<dbReference type="Gene3D" id="3.20.20.140">
    <property type="entry name" value="Metal-dependent hydrolases"/>
    <property type="match status" value="1"/>
</dbReference>
<evidence type="ECO:0000259" key="2">
    <source>
        <dbReference type="Pfam" id="PF01979"/>
    </source>
</evidence>
<dbReference type="RefSeq" id="WP_098073810.1">
    <property type="nucleotide sequence ID" value="NZ_PDEQ01000001.1"/>
</dbReference>
<accession>A0A2A8D1S0</accession>
<dbReference type="PANTHER" id="PTHR43135:SF3">
    <property type="entry name" value="ALPHA-D-RIBOSE 1-METHYLPHOSPHONATE 5-TRIPHOSPHATE DIPHOSPHATASE"/>
    <property type="match status" value="1"/>
</dbReference>
<proteinExistence type="predicted"/>
<feature type="region of interest" description="Disordered" evidence="1">
    <location>
        <begin position="320"/>
        <end position="348"/>
    </location>
</feature>
<keyword evidence="3" id="KW-0378">Hydrolase</keyword>
<evidence type="ECO:0000313" key="3">
    <source>
        <dbReference type="EMBL" id="PEN14912.1"/>
    </source>
</evidence>
<dbReference type="EMBL" id="PDEQ01000001">
    <property type="protein sequence ID" value="PEN14912.1"/>
    <property type="molecule type" value="Genomic_DNA"/>
</dbReference>
<dbReference type="InterPro" id="IPR011059">
    <property type="entry name" value="Metal-dep_hydrolase_composite"/>
</dbReference>
<evidence type="ECO:0000256" key="1">
    <source>
        <dbReference type="SAM" id="MobiDB-lite"/>
    </source>
</evidence>
<gene>
    <name evidence="3" type="ORF">CRI94_01055</name>
</gene>
<evidence type="ECO:0000313" key="4">
    <source>
        <dbReference type="Proteomes" id="UP000220102"/>
    </source>
</evidence>
<dbReference type="Pfam" id="PF01979">
    <property type="entry name" value="Amidohydro_1"/>
    <property type="match status" value="1"/>
</dbReference>
<name>A0A2A8D1S0_9BACT</name>
<sequence>MTPSPLLPSPARADRGLLSVILSLLLFAIVLAWPPGQALAQEDVPSVTQTVAITNARVVQAPGDVIDRATVIIRDGLIEAVGDVDPPFDARIIEGDSLTVYAGFIDGLSHAGVDTPDDREDVEEGSYAESGIQPQRDIRPMLDPDKVDDLREAGFGLAHVAPEGYMLPGHGGLIFLAGDNPDEMILADRASLFAQMKGAPGGWPNVVAPSTPMAVIAQMRDLVRETRRRQMLAEAYEDDPRGRNRPPSDAVHSAFVPVLNGQFPVAFYAENALDTHRILAMADELDLPIMMAGLGDAFETVDALEEANVPLFLTLKLPEPADGVEPDTSDADTTRADAPGHAVTPDDPSSFFKTDLRITSEDDLESEEQVLKARQQSILKQYRSNAATLHDAGLQFGFTTIDAKPGDIRDNLRVMIEHGLPEDVALAALTTNAASLLGLSDQLGTVESGKIANLVVTDGDFFSEDTSIQYVFVDGKRFPYTSDESEAEVTGSVEALVGTWKYELETPQGTTTGEIVLEGDEDNLSGTISGAEGDETTDLENISFDGTTLSFDLNAENAGQLSVTVDVEGDQFEGSVSGAFGSFPITGSRTSPDGR</sequence>
<organism evidence="3 4">
    <name type="scientific">Longibacter salinarum</name>
    <dbReference type="NCBI Taxonomy" id="1850348"/>
    <lineage>
        <taxon>Bacteria</taxon>
        <taxon>Pseudomonadati</taxon>
        <taxon>Rhodothermota</taxon>
        <taxon>Rhodothermia</taxon>
        <taxon>Rhodothermales</taxon>
        <taxon>Salisaetaceae</taxon>
        <taxon>Longibacter</taxon>
    </lineage>
</organism>
<keyword evidence="4" id="KW-1185">Reference proteome</keyword>
<dbReference type="Proteomes" id="UP000220102">
    <property type="component" value="Unassembled WGS sequence"/>
</dbReference>
<dbReference type="PANTHER" id="PTHR43135">
    <property type="entry name" value="ALPHA-D-RIBOSE 1-METHYLPHOSPHONATE 5-TRIPHOSPHATE DIPHOSPHATASE"/>
    <property type="match status" value="1"/>
</dbReference>